<accession>A0A8S5M2U9</accession>
<sequence>MCYNCKRIMQYINHGFIILDSIFLNLTVDDHSLTC</sequence>
<organism evidence="1">
    <name type="scientific">Siphoviridae sp. ctP6p7</name>
    <dbReference type="NCBI Taxonomy" id="2826319"/>
    <lineage>
        <taxon>Viruses</taxon>
        <taxon>Duplodnaviria</taxon>
        <taxon>Heunggongvirae</taxon>
        <taxon>Uroviricota</taxon>
        <taxon>Caudoviricetes</taxon>
    </lineage>
</organism>
<name>A0A8S5M2U9_9CAUD</name>
<proteinExistence type="predicted"/>
<evidence type="ECO:0000313" key="1">
    <source>
        <dbReference type="EMBL" id="DAD76407.1"/>
    </source>
</evidence>
<dbReference type="EMBL" id="BK014800">
    <property type="protein sequence ID" value="DAD76407.1"/>
    <property type="molecule type" value="Genomic_DNA"/>
</dbReference>
<protein>
    <submittedName>
        <fullName evidence="1">Uncharacterized protein</fullName>
    </submittedName>
</protein>
<reference evidence="1" key="1">
    <citation type="journal article" date="2021" name="Proc. Natl. Acad. Sci. U.S.A.">
        <title>A Catalog of Tens of Thousands of Viruses from Human Metagenomes Reveals Hidden Associations with Chronic Diseases.</title>
        <authorList>
            <person name="Tisza M.J."/>
            <person name="Buck C.B."/>
        </authorList>
    </citation>
    <scope>NUCLEOTIDE SEQUENCE</scope>
    <source>
        <strain evidence="1">CtP6p7</strain>
    </source>
</reference>